<evidence type="ECO:0000313" key="6">
    <source>
        <dbReference type="Proteomes" id="UP001501470"/>
    </source>
</evidence>
<dbReference type="InterPro" id="IPR000794">
    <property type="entry name" value="Beta-ketoacyl_synthase"/>
</dbReference>
<dbReference type="InterPro" id="IPR014030">
    <property type="entry name" value="Ketoacyl_synth_N"/>
</dbReference>
<dbReference type="EMBL" id="BAAAQD010000005">
    <property type="protein sequence ID" value="GAA1512871.1"/>
    <property type="molecule type" value="Genomic_DNA"/>
</dbReference>
<accession>A0ABP4KYR5</accession>
<keyword evidence="2 3" id="KW-0808">Transferase</keyword>
<sequence>MTATMTVRRGPGEVVLTGAAVLSAFGRGMTALADGLDAGTPAFQPVDRFDVTGRRVGVAAAMPGSPVLTDELMRVVDEACDEAKLSTAERAGAPLFLALHGDPALARVAEADRRRHSSTAFTAALAGGTGLAGDLPLGAGIRAYTSACVAASTAVADAAAAIARGELDRIVVAGGYLVDADQFSLFDAGRALSTDGQVRPFSDGRRGLLLGDGAGAVVVESAAAARERGVPALARLAGWGRAGDAYHPCQPHPEGHGLARAITAALQRAGIGAGDLGYVNAHGSGTAQSDAAEATALRTALGEHAATVPVSSTKSLHGQALEASGVLELIVTLHALRTGRLPVNAGFLAADEHCPLNLVLDGFTAATPSYALSLNAAFGGANTALLVGSA</sequence>
<comment type="similarity">
    <text evidence="1 3">Belongs to the thiolase-like superfamily. Beta-ketoacyl-ACP synthases family.</text>
</comment>
<name>A0ABP4KYR5_9ACTN</name>
<dbReference type="InterPro" id="IPR016039">
    <property type="entry name" value="Thiolase-like"/>
</dbReference>
<protein>
    <submittedName>
        <fullName evidence="5">Beta-ketoacyl synthase N-terminal-like domain-containing protein</fullName>
    </submittedName>
</protein>
<evidence type="ECO:0000256" key="3">
    <source>
        <dbReference type="RuleBase" id="RU003694"/>
    </source>
</evidence>
<comment type="caution">
    <text evidence="5">The sequence shown here is derived from an EMBL/GenBank/DDBJ whole genome shotgun (WGS) entry which is preliminary data.</text>
</comment>
<dbReference type="Proteomes" id="UP001501470">
    <property type="component" value="Unassembled WGS sequence"/>
</dbReference>
<dbReference type="SMART" id="SM00825">
    <property type="entry name" value="PKS_KS"/>
    <property type="match status" value="1"/>
</dbReference>
<evidence type="ECO:0000259" key="4">
    <source>
        <dbReference type="PROSITE" id="PS52004"/>
    </source>
</evidence>
<dbReference type="InterPro" id="IPR020841">
    <property type="entry name" value="PKS_Beta-ketoAc_synthase_dom"/>
</dbReference>
<evidence type="ECO:0000256" key="1">
    <source>
        <dbReference type="ARBA" id="ARBA00008467"/>
    </source>
</evidence>
<evidence type="ECO:0000313" key="5">
    <source>
        <dbReference type="EMBL" id="GAA1512871.1"/>
    </source>
</evidence>
<dbReference type="InterPro" id="IPR014031">
    <property type="entry name" value="Ketoacyl_synth_C"/>
</dbReference>
<gene>
    <name evidence="5" type="ORF">GCM10009827_029120</name>
</gene>
<dbReference type="Gene3D" id="3.40.47.10">
    <property type="match status" value="1"/>
</dbReference>
<dbReference type="SUPFAM" id="SSF53901">
    <property type="entry name" value="Thiolase-like"/>
    <property type="match status" value="2"/>
</dbReference>
<reference evidence="6" key="1">
    <citation type="journal article" date="2019" name="Int. J. Syst. Evol. Microbiol.">
        <title>The Global Catalogue of Microorganisms (GCM) 10K type strain sequencing project: providing services to taxonomists for standard genome sequencing and annotation.</title>
        <authorList>
            <consortium name="The Broad Institute Genomics Platform"/>
            <consortium name="The Broad Institute Genome Sequencing Center for Infectious Disease"/>
            <person name="Wu L."/>
            <person name="Ma J."/>
        </authorList>
    </citation>
    <scope>NUCLEOTIDE SEQUENCE [LARGE SCALE GENOMIC DNA]</scope>
    <source>
        <strain evidence="6">JCM 15933</strain>
    </source>
</reference>
<keyword evidence="6" id="KW-1185">Reference proteome</keyword>
<dbReference type="PROSITE" id="PS52004">
    <property type="entry name" value="KS3_2"/>
    <property type="match status" value="1"/>
</dbReference>
<feature type="domain" description="Ketosynthase family 3 (KS3)" evidence="4">
    <location>
        <begin position="11"/>
        <end position="389"/>
    </location>
</feature>
<evidence type="ECO:0000256" key="2">
    <source>
        <dbReference type="ARBA" id="ARBA00022679"/>
    </source>
</evidence>
<dbReference type="PANTHER" id="PTHR11712">
    <property type="entry name" value="POLYKETIDE SYNTHASE-RELATED"/>
    <property type="match status" value="1"/>
</dbReference>
<organism evidence="5 6">
    <name type="scientific">Dactylosporangium maewongense</name>
    <dbReference type="NCBI Taxonomy" id="634393"/>
    <lineage>
        <taxon>Bacteria</taxon>
        <taxon>Bacillati</taxon>
        <taxon>Actinomycetota</taxon>
        <taxon>Actinomycetes</taxon>
        <taxon>Micromonosporales</taxon>
        <taxon>Micromonosporaceae</taxon>
        <taxon>Dactylosporangium</taxon>
    </lineage>
</organism>
<dbReference type="Pfam" id="PF02801">
    <property type="entry name" value="Ketoacyl-synt_C"/>
    <property type="match status" value="1"/>
</dbReference>
<proteinExistence type="inferred from homology"/>
<dbReference type="Pfam" id="PF00109">
    <property type="entry name" value="ketoacyl-synt"/>
    <property type="match status" value="1"/>
</dbReference>
<dbReference type="PANTHER" id="PTHR11712:SF336">
    <property type="entry name" value="3-OXOACYL-[ACYL-CARRIER-PROTEIN] SYNTHASE, MITOCHONDRIAL"/>
    <property type="match status" value="1"/>
</dbReference>